<evidence type="ECO:0000256" key="5">
    <source>
        <dbReference type="ARBA" id="ARBA00022827"/>
    </source>
</evidence>
<dbReference type="PRINTS" id="PR00368">
    <property type="entry name" value="FADPNR"/>
</dbReference>
<comment type="catalytic activity">
    <reaction evidence="8 12">
        <text>N(6)-[(R)-dihydrolipoyl]-L-lysyl-[protein] + NAD(+) = N(6)-[(R)-lipoyl]-L-lysyl-[protein] + NADH + H(+)</text>
        <dbReference type="Rhea" id="RHEA:15045"/>
        <dbReference type="Rhea" id="RHEA-COMP:10474"/>
        <dbReference type="Rhea" id="RHEA-COMP:10475"/>
        <dbReference type="ChEBI" id="CHEBI:15378"/>
        <dbReference type="ChEBI" id="CHEBI:57540"/>
        <dbReference type="ChEBI" id="CHEBI:57945"/>
        <dbReference type="ChEBI" id="CHEBI:83099"/>
        <dbReference type="ChEBI" id="CHEBI:83100"/>
        <dbReference type="EC" id="1.8.1.4"/>
    </reaction>
</comment>
<feature type="binding site" evidence="10">
    <location>
        <position position="262"/>
    </location>
    <ligand>
        <name>NAD(+)</name>
        <dbReference type="ChEBI" id="CHEBI:57540"/>
    </ligand>
</feature>
<sequence>MYDVVVIGSGPGGYVAAIRLSQLGKKVAVIEKENLGGTCTNKGCIPTKAMLTSSHLYEEILKKSNKLGIKVGEVTYEINEIMKHMKKVVLQSKKGIEFLFKKNHIDLIQGTAEISDKNHIKVGDKTIETQNIILAHGSEPVIFSPFDKIEGIWTSDDVFAMDHMPESILIVGGGVIGVEFATFFSSLGKKVYVVELLEHILPNDDKDVAEEAKKSLVKKGVEVFEKHKVVDIQKDEDSYVSKIDFNGEIKEIKSSKILLAVGRRPVITQDVKNLGVEIEKGVKTDSKMRTNVENVYAIGDIRAHIMLAHVAMNEGIVAAHNIAGESKEMDYSAVPNIIFSNPEIATVGLKEEEVDSEKVIISKFPVSANGRARTMEERDGFVKIIADKETKRVLGVAIVSPNATDMIMEGVLAVKYGMSVEQLTDSIHPHPTLTESILGAEESVEGLAIHI</sequence>
<dbReference type="Pfam" id="PF07992">
    <property type="entry name" value="Pyr_redox_2"/>
    <property type="match status" value="1"/>
</dbReference>
<dbReference type="InterPro" id="IPR036188">
    <property type="entry name" value="FAD/NAD-bd_sf"/>
</dbReference>
<evidence type="ECO:0000259" key="14">
    <source>
        <dbReference type="Pfam" id="PF07992"/>
    </source>
</evidence>
<dbReference type="Gene3D" id="3.50.50.60">
    <property type="entry name" value="FAD/NAD(P)-binding domain"/>
    <property type="match status" value="2"/>
</dbReference>
<dbReference type="Gene3D" id="3.30.390.30">
    <property type="match status" value="1"/>
</dbReference>
<dbReference type="GO" id="GO:0050660">
    <property type="term" value="F:flavin adenine dinucleotide binding"/>
    <property type="evidence" value="ECO:0007669"/>
    <property type="project" value="InterPro"/>
</dbReference>
<dbReference type="Pfam" id="PF02852">
    <property type="entry name" value="Pyr_redox_dim"/>
    <property type="match status" value="1"/>
</dbReference>
<feature type="binding site" evidence="10">
    <location>
        <position position="300"/>
    </location>
    <ligand>
        <name>FAD</name>
        <dbReference type="ChEBI" id="CHEBI:57692"/>
    </ligand>
</feature>
<dbReference type="PRINTS" id="PR00411">
    <property type="entry name" value="PNDRDTASEI"/>
</dbReference>
<dbReference type="PANTHER" id="PTHR22912:SF217">
    <property type="entry name" value="DIHYDROLIPOYL DEHYDROGENASE"/>
    <property type="match status" value="1"/>
</dbReference>
<evidence type="ECO:0000256" key="2">
    <source>
        <dbReference type="ARBA" id="ARBA00007532"/>
    </source>
</evidence>
<proteinExistence type="inferred from homology"/>
<feature type="binding site" evidence="10">
    <location>
        <position position="195"/>
    </location>
    <ligand>
        <name>NAD(+)</name>
        <dbReference type="ChEBI" id="CHEBI:57540"/>
    </ligand>
</feature>
<gene>
    <name evidence="15" type="ORF">X929_02640</name>
</gene>
<feature type="domain" description="Pyridine nucleotide-disulphide oxidoreductase dimerisation" evidence="13">
    <location>
        <begin position="334"/>
        <end position="437"/>
    </location>
</feature>
<dbReference type="AlphaFoldDB" id="A0A2K1P4E1"/>
<keyword evidence="12" id="KW-0676">Redox-active center</keyword>
<name>A0A2K1P4E1_9BACT</name>
<dbReference type="Proteomes" id="UP000236434">
    <property type="component" value="Unassembled WGS sequence"/>
</dbReference>
<dbReference type="EC" id="1.8.1.4" evidence="3 12"/>
<feature type="binding site" evidence="10">
    <location>
        <begin position="306"/>
        <end position="309"/>
    </location>
    <ligand>
        <name>FAD</name>
        <dbReference type="ChEBI" id="CHEBI:57692"/>
    </ligand>
</feature>
<feature type="disulfide bond" description="Redox-active" evidence="11">
    <location>
        <begin position="39"/>
        <end position="44"/>
    </location>
</feature>
<dbReference type="GO" id="GO:0006103">
    <property type="term" value="P:2-oxoglutarate metabolic process"/>
    <property type="evidence" value="ECO:0007669"/>
    <property type="project" value="TreeGrafter"/>
</dbReference>
<dbReference type="RefSeq" id="WP_103066486.1">
    <property type="nucleotide sequence ID" value="NZ_AZRL01000004.1"/>
</dbReference>
<feature type="active site" description="Proton acceptor" evidence="9">
    <location>
        <position position="430"/>
    </location>
</feature>
<reference evidence="15 16" key="1">
    <citation type="submission" date="2013-12" db="EMBL/GenBank/DDBJ databases">
        <title>Comparative genomics of Petrotoga isolates.</title>
        <authorList>
            <person name="Nesbo C.L."/>
            <person name="Charchuk R."/>
            <person name="Chow K."/>
        </authorList>
    </citation>
    <scope>NUCLEOTIDE SEQUENCE [LARGE SCALE GENOMIC DNA]</scope>
    <source>
        <strain evidence="15 16">DSM 13574</strain>
    </source>
</reference>
<feature type="domain" description="FAD/NAD(P)-binding" evidence="14">
    <location>
        <begin position="2"/>
        <end position="315"/>
    </location>
</feature>
<comment type="similarity">
    <text evidence="2 12">Belongs to the class-I pyridine nucleotide-disulfide oxidoreductase family.</text>
</comment>
<evidence type="ECO:0000313" key="15">
    <source>
        <dbReference type="EMBL" id="PNR97654.1"/>
    </source>
</evidence>
<protein>
    <recommendedName>
        <fullName evidence="3 12">Dihydrolipoyl dehydrogenase</fullName>
        <ecNumber evidence="3 12">1.8.1.4</ecNumber>
    </recommendedName>
</protein>
<dbReference type="SUPFAM" id="SSF55424">
    <property type="entry name" value="FAD/NAD-linked reductases, dimerisation (C-terminal) domain"/>
    <property type="match status" value="1"/>
</dbReference>
<evidence type="ECO:0000256" key="9">
    <source>
        <dbReference type="PIRSR" id="PIRSR000350-2"/>
    </source>
</evidence>
<dbReference type="InterPro" id="IPR050151">
    <property type="entry name" value="Class-I_Pyr_Nuc-Dis_Oxidored"/>
</dbReference>
<evidence type="ECO:0000256" key="1">
    <source>
        <dbReference type="ARBA" id="ARBA00004496"/>
    </source>
</evidence>
<evidence type="ECO:0000256" key="8">
    <source>
        <dbReference type="ARBA" id="ARBA00049187"/>
    </source>
</evidence>
<keyword evidence="10" id="KW-0547">Nucleotide-binding</keyword>
<dbReference type="GO" id="GO:0004148">
    <property type="term" value="F:dihydrolipoyl dehydrogenase (NADH) activity"/>
    <property type="evidence" value="ECO:0007669"/>
    <property type="project" value="UniProtKB-EC"/>
</dbReference>
<evidence type="ECO:0000259" key="13">
    <source>
        <dbReference type="Pfam" id="PF02852"/>
    </source>
</evidence>
<dbReference type="SUPFAM" id="SSF51905">
    <property type="entry name" value="FAD/NAD(P)-binding domain"/>
    <property type="match status" value="1"/>
</dbReference>
<evidence type="ECO:0000256" key="11">
    <source>
        <dbReference type="PIRSR" id="PIRSR000350-4"/>
    </source>
</evidence>
<dbReference type="InterPro" id="IPR023753">
    <property type="entry name" value="FAD/NAD-binding_dom"/>
</dbReference>
<evidence type="ECO:0000313" key="16">
    <source>
        <dbReference type="Proteomes" id="UP000236434"/>
    </source>
</evidence>
<dbReference type="GO" id="GO:0005737">
    <property type="term" value="C:cytoplasm"/>
    <property type="evidence" value="ECO:0007669"/>
    <property type="project" value="UniProtKB-SubCell"/>
</dbReference>
<keyword evidence="4 12" id="KW-0285">Flavoprotein</keyword>
<dbReference type="InterPro" id="IPR004099">
    <property type="entry name" value="Pyr_nucl-diS_OxRdtase_dimer"/>
</dbReference>
<organism evidence="15 16">
    <name type="scientific">Petrotoga olearia DSM 13574</name>
    <dbReference type="NCBI Taxonomy" id="1122955"/>
    <lineage>
        <taxon>Bacteria</taxon>
        <taxon>Thermotogati</taxon>
        <taxon>Thermotogota</taxon>
        <taxon>Thermotogae</taxon>
        <taxon>Petrotogales</taxon>
        <taxon>Petrotogaceae</taxon>
        <taxon>Petrotoga</taxon>
    </lineage>
</organism>
<keyword evidence="6 12" id="KW-0560">Oxidoreductase</keyword>
<feature type="binding site" evidence="10">
    <location>
        <begin position="172"/>
        <end position="179"/>
    </location>
    <ligand>
        <name>NAD(+)</name>
        <dbReference type="ChEBI" id="CHEBI:57540"/>
    </ligand>
</feature>
<dbReference type="PANTHER" id="PTHR22912">
    <property type="entry name" value="DISULFIDE OXIDOREDUCTASE"/>
    <property type="match status" value="1"/>
</dbReference>
<dbReference type="PIRSF" id="PIRSF000350">
    <property type="entry name" value="Mercury_reductase_MerA"/>
    <property type="match status" value="1"/>
</dbReference>
<comment type="miscellaneous">
    <text evidence="12">The active site is a redox-active disulfide bond.</text>
</comment>
<dbReference type="InterPro" id="IPR001100">
    <property type="entry name" value="Pyr_nuc-diS_OxRdtase"/>
</dbReference>
<evidence type="ECO:0000256" key="4">
    <source>
        <dbReference type="ARBA" id="ARBA00022630"/>
    </source>
</evidence>
<keyword evidence="7 10" id="KW-0520">NAD</keyword>
<comment type="caution">
    <text evidence="15">The sequence shown here is derived from an EMBL/GenBank/DDBJ whole genome shotgun (WGS) entry which is preliminary data.</text>
</comment>
<dbReference type="InterPro" id="IPR016156">
    <property type="entry name" value="FAD/NAD-linked_Rdtase_dimer_sf"/>
</dbReference>
<dbReference type="NCBIfam" id="TIGR01350">
    <property type="entry name" value="lipoamide_DH"/>
    <property type="match status" value="1"/>
</dbReference>
<dbReference type="EMBL" id="AZRL01000004">
    <property type="protein sequence ID" value="PNR97654.1"/>
    <property type="molecule type" value="Genomic_DNA"/>
</dbReference>
<evidence type="ECO:0000256" key="12">
    <source>
        <dbReference type="RuleBase" id="RU003692"/>
    </source>
</evidence>
<dbReference type="InterPro" id="IPR006258">
    <property type="entry name" value="Lipoamide_DH"/>
</dbReference>
<dbReference type="OrthoDB" id="9807946at2"/>
<evidence type="ECO:0000256" key="10">
    <source>
        <dbReference type="PIRSR" id="PIRSR000350-3"/>
    </source>
</evidence>
<comment type="cofactor">
    <cofactor evidence="10 12">
        <name>FAD</name>
        <dbReference type="ChEBI" id="CHEBI:57692"/>
    </cofactor>
    <text evidence="10 12">Binds 1 FAD per subunit.</text>
</comment>
<evidence type="ECO:0000256" key="6">
    <source>
        <dbReference type="ARBA" id="ARBA00023002"/>
    </source>
</evidence>
<feature type="binding site" evidence="10">
    <location>
        <position position="48"/>
    </location>
    <ligand>
        <name>FAD</name>
        <dbReference type="ChEBI" id="CHEBI:57692"/>
    </ligand>
</feature>
<keyword evidence="5 10" id="KW-0274">FAD</keyword>
<evidence type="ECO:0000256" key="7">
    <source>
        <dbReference type="ARBA" id="ARBA00023027"/>
    </source>
</evidence>
<comment type="subcellular location">
    <subcellularLocation>
        <location evidence="1">Cytoplasm</location>
    </subcellularLocation>
</comment>
<dbReference type="FunFam" id="3.30.390.30:FF:000001">
    <property type="entry name" value="Dihydrolipoyl dehydrogenase"/>
    <property type="match status" value="1"/>
</dbReference>
<evidence type="ECO:0000256" key="3">
    <source>
        <dbReference type="ARBA" id="ARBA00012608"/>
    </source>
</evidence>
<accession>A0A2K1P4E1</accession>